<accession>A0A9D1LAM4</accession>
<dbReference type="AlphaFoldDB" id="A0A9D1LAM4"/>
<proteinExistence type="predicted"/>
<dbReference type="SMART" id="SM00983">
    <property type="entry name" value="TPK_B1_binding"/>
    <property type="match status" value="1"/>
</dbReference>
<evidence type="ECO:0000256" key="1">
    <source>
        <dbReference type="ARBA" id="ARBA00022679"/>
    </source>
</evidence>
<evidence type="ECO:0000259" key="6">
    <source>
        <dbReference type="SMART" id="SM00983"/>
    </source>
</evidence>
<dbReference type="InterPro" id="IPR006282">
    <property type="entry name" value="Thi_PPkinase"/>
</dbReference>
<dbReference type="SUPFAM" id="SSF63999">
    <property type="entry name" value="Thiamin pyrophosphokinase, catalytic domain"/>
    <property type="match status" value="1"/>
</dbReference>
<evidence type="ECO:0000256" key="3">
    <source>
        <dbReference type="ARBA" id="ARBA00022777"/>
    </source>
</evidence>
<evidence type="ECO:0000256" key="2">
    <source>
        <dbReference type="ARBA" id="ARBA00022741"/>
    </source>
</evidence>
<reference evidence="7" key="2">
    <citation type="journal article" date="2021" name="PeerJ">
        <title>Extensive microbial diversity within the chicken gut microbiome revealed by metagenomics and culture.</title>
        <authorList>
            <person name="Gilroy R."/>
            <person name="Ravi A."/>
            <person name="Getino M."/>
            <person name="Pursley I."/>
            <person name="Horton D.L."/>
            <person name="Alikhan N.F."/>
            <person name="Baker D."/>
            <person name="Gharbi K."/>
            <person name="Hall N."/>
            <person name="Watson M."/>
            <person name="Adriaenssens E.M."/>
            <person name="Foster-Nyarko E."/>
            <person name="Jarju S."/>
            <person name="Secka A."/>
            <person name="Antonio M."/>
            <person name="Oren A."/>
            <person name="Chaudhuri R.R."/>
            <person name="La Ragione R."/>
            <person name="Hildebrand F."/>
            <person name="Pallen M.J."/>
        </authorList>
    </citation>
    <scope>NUCLEOTIDE SEQUENCE</scope>
    <source>
        <strain evidence="7">CHK195-4489</strain>
    </source>
</reference>
<dbReference type="GO" id="GO:0009229">
    <property type="term" value="P:thiamine diphosphate biosynthetic process"/>
    <property type="evidence" value="ECO:0007669"/>
    <property type="project" value="InterPro"/>
</dbReference>
<organism evidence="7 8">
    <name type="scientific">Candidatus Egerieisoma faecipullorum</name>
    <dbReference type="NCBI Taxonomy" id="2840963"/>
    <lineage>
        <taxon>Bacteria</taxon>
        <taxon>Bacillati</taxon>
        <taxon>Bacillota</taxon>
        <taxon>Clostridia</taxon>
        <taxon>Eubacteriales</taxon>
        <taxon>Clostridiaceae</taxon>
        <taxon>Clostridiaceae incertae sedis</taxon>
        <taxon>Candidatus Egerieisoma</taxon>
    </lineage>
</organism>
<dbReference type="Pfam" id="PF04265">
    <property type="entry name" value="TPK_B1_binding"/>
    <property type="match status" value="1"/>
</dbReference>
<protein>
    <recommendedName>
        <fullName evidence="5">Thiamine diphosphokinase</fullName>
        <ecNumber evidence="5">2.7.6.2</ecNumber>
    </recommendedName>
</protein>
<dbReference type="NCBIfam" id="TIGR01378">
    <property type="entry name" value="thi_PPkinase"/>
    <property type="match status" value="1"/>
</dbReference>
<dbReference type="InterPro" id="IPR053149">
    <property type="entry name" value="TPK"/>
</dbReference>
<dbReference type="PANTHER" id="PTHR41299">
    <property type="entry name" value="THIAMINE PYROPHOSPHOKINASE"/>
    <property type="match status" value="1"/>
</dbReference>
<dbReference type="GO" id="GO:0005524">
    <property type="term" value="F:ATP binding"/>
    <property type="evidence" value="ECO:0007669"/>
    <property type="project" value="UniProtKB-KW"/>
</dbReference>
<dbReference type="GO" id="GO:0006772">
    <property type="term" value="P:thiamine metabolic process"/>
    <property type="evidence" value="ECO:0007669"/>
    <property type="project" value="UniProtKB-UniRule"/>
</dbReference>
<reference evidence="7" key="1">
    <citation type="submission" date="2020-10" db="EMBL/GenBank/DDBJ databases">
        <authorList>
            <person name="Gilroy R."/>
        </authorList>
    </citation>
    <scope>NUCLEOTIDE SEQUENCE</scope>
    <source>
        <strain evidence="7">CHK195-4489</strain>
    </source>
</reference>
<evidence type="ECO:0000256" key="5">
    <source>
        <dbReference type="NCBIfam" id="TIGR01378"/>
    </source>
</evidence>
<dbReference type="GO" id="GO:0030975">
    <property type="term" value="F:thiamine binding"/>
    <property type="evidence" value="ECO:0007669"/>
    <property type="project" value="InterPro"/>
</dbReference>
<dbReference type="GO" id="GO:0016301">
    <property type="term" value="F:kinase activity"/>
    <property type="evidence" value="ECO:0007669"/>
    <property type="project" value="UniProtKB-KW"/>
</dbReference>
<dbReference type="SUPFAM" id="SSF63862">
    <property type="entry name" value="Thiamin pyrophosphokinase, substrate-binding domain"/>
    <property type="match status" value="1"/>
</dbReference>
<dbReference type="Gene3D" id="3.40.50.10240">
    <property type="entry name" value="Thiamin pyrophosphokinase, catalytic domain"/>
    <property type="match status" value="1"/>
</dbReference>
<dbReference type="InterPro" id="IPR036759">
    <property type="entry name" value="TPK_catalytic_sf"/>
</dbReference>
<evidence type="ECO:0000313" key="7">
    <source>
        <dbReference type="EMBL" id="HIU29393.1"/>
    </source>
</evidence>
<comment type="caution">
    <text evidence="7">The sequence shown here is derived from an EMBL/GenBank/DDBJ whole genome shotgun (WGS) entry which is preliminary data.</text>
</comment>
<gene>
    <name evidence="7" type="ORF">IAD50_03745</name>
</gene>
<feature type="domain" description="Thiamin pyrophosphokinase thiamin-binding" evidence="6">
    <location>
        <begin position="147"/>
        <end position="202"/>
    </location>
</feature>
<dbReference type="Pfam" id="PF04263">
    <property type="entry name" value="TPK_catalytic"/>
    <property type="match status" value="1"/>
</dbReference>
<keyword evidence="3" id="KW-0418">Kinase</keyword>
<dbReference type="Proteomes" id="UP000824089">
    <property type="component" value="Unassembled WGS sequence"/>
</dbReference>
<dbReference type="EC" id="2.7.6.2" evidence="5"/>
<dbReference type="InterPro" id="IPR007371">
    <property type="entry name" value="TPK_catalytic"/>
</dbReference>
<dbReference type="GO" id="GO:0004788">
    <property type="term" value="F:thiamine diphosphokinase activity"/>
    <property type="evidence" value="ECO:0007669"/>
    <property type="project" value="UniProtKB-UniRule"/>
</dbReference>
<evidence type="ECO:0000256" key="4">
    <source>
        <dbReference type="ARBA" id="ARBA00022840"/>
    </source>
</evidence>
<dbReference type="CDD" id="cd07995">
    <property type="entry name" value="TPK"/>
    <property type="match status" value="1"/>
</dbReference>
<dbReference type="InterPro" id="IPR036371">
    <property type="entry name" value="TPK_B1-bd_sf"/>
</dbReference>
<keyword evidence="2" id="KW-0547">Nucleotide-binding</keyword>
<dbReference type="InterPro" id="IPR007373">
    <property type="entry name" value="Thiamin_PyroPKinase_B1-bd"/>
</dbReference>
<dbReference type="PANTHER" id="PTHR41299:SF1">
    <property type="entry name" value="THIAMINE PYROPHOSPHOKINASE"/>
    <property type="match status" value="1"/>
</dbReference>
<keyword evidence="4" id="KW-0067">ATP-binding</keyword>
<evidence type="ECO:0000313" key="8">
    <source>
        <dbReference type="Proteomes" id="UP000824089"/>
    </source>
</evidence>
<sequence length="222" mass="24327">MEARYCYIFGAAEFDGNLKFKPDQDRDFIIAADAGYRHLQALGIPPDMLIGDFDSLGEVPKGVELLRFPVMKDDTDLMLAVKYGFAHGYSQFIIYGGMGGRLDFTLANFQILSGIVNNGGSAYLIGCGSMTTAVRDASLLFDASFRGRISIFCSGERACDVTLRGLKYPLEQAVLKYDEPLGISNEFIGENGLISVGNGMLIVIYDDANPMMTLSKNNPVRR</sequence>
<keyword evidence="1 7" id="KW-0808">Transferase</keyword>
<name>A0A9D1LAM4_9CLOT</name>
<dbReference type="EMBL" id="DVMM01000073">
    <property type="protein sequence ID" value="HIU29393.1"/>
    <property type="molecule type" value="Genomic_DNA"/>
</dbReference>